<evidence type="ECO:0000313" key="6">
    <source>
        <dbReference type="Proteomes" id="UP001596150"/>
    </source>
</evidence>
<dbReference type="SUPFAM" id="SSF54826">
    <property type="entry name" value="Enolase N-terminal domain-like"/>
    <property type="match status" value="1"/>
</dbReference>
<dbReference type="SUPFAM" id="SSF51604">
    <property type="entry name" value="Enolase C-terminal domain-like"/>
    <property type="match status" value="1"/>
</dbReference>
<reference evidence="6" key="1">
    <citation type="journal article" date="2019" name="Int. J. Syst. Evol. Microbiol.">
        <title>The Global Catalogue of Microorganisms (GCM) 10K type strain sequencing project: providing services to taxonomists for standard genome sequencing and annotation.</title>
        <authorList>
            <consortium name="The Broad Institute Genomics Platform"/>
            <consortium name="The Broad Institute Genome Sequencing Center for Infectious Disease"/>
            <person name="Wu L."/>
            <person name="Ma J."/>
        </authorList>
    </citation>
    <scope>NUCLEOTIDE SEQUENCE [LARGE SCALE GENOMIC DNA]</scope>
    <source>
        <strain evidence="6">KACC 12633</strain>
    </source>
</reference>
<evidence type="ECO:0000313" key="5">
    <source>
        <dbReference type="EMBL" id="MFC5518702.1"/>
    </source>
</evidence>
<keyword evidence="2" id="KW-0479">Metal-binding</keyword>
<evidence type="ECO:0000256" key="3">
    <source>
        <dbReference type="ARBA" id="ARBA00022842"/>
    </source>
</evidence>
<feature type="domain" description="Mandelate racemase/muconate lactonizing enzyme C-terminal" evidence="4">
    <location>
        <begin position="146"/>
        <end position="241"/>
    </location>
</feature>
<evidence type="ECO:0000256" key="1">
    <source>
        <dbReference type="ARBA" id="ARBA00001946"/>
    </source>
</evidence>
<keyword evidence="3" id="KW-0460">Magnesium</keyword>
<comment type="caution">
    <text evidence="5">The sequence shown here is derived from an EMBL/GenBank/DDBJ whole genome shotgun (WGS) entry which is preliminary data.</text>
</comment>
<name>A0ABW0Q4X3_9HYPH</name>
<dbReference type="RefSeq" id="WP_266344536.1">
    <property type="nucleotide sequence ID" value="NZ_JAPKNH010000005.1"/>
</dbReference>
<organism evidence="5 6">
    <name type="scientific">Kaistia terrae</name>
    <dbReference type="NCBI Taxonomy" id="537017"/>
    <lineage>
        <taxon>Bacteria</taxon>
        <taxon>Pseudomonadati</taxon>
        <taxon>Pseudomonadota</taxon>
        <taxon>Alphaproteobacteria</taxon>
        <taxon>Hyphomicrobiales</taxon>
        <taxon>Kaistiaceae</taxon>
        <taxon>Kaistia</taxon>
    </lineage>
</organism>
<proteinExistence type="predicted"/>
<dbReference type="CDD" id="cd03316">
    <property type="entry name" value="MR_like"/>
    <property type="match status" value="1"/>
</dbReference>
<dbReference type="InterPro" id="IPR013341">
    <property type="entry name" value="Mandelate_racemase_N_dom"/>
</dbReference>
<sequence length="384" mass="41282">MKIVDVKAQALSVPVEDGIVFGIGKVLRRDTVLVRIETEDGIVGYGESHHGRAAGSIAHVVNSLLRYFLIGEDATDVVGIWQRIYTMQLRSHGLGAATSIAMSGIDQALWDIRGKAVGWPLYKLLGGSARKIKAYAGGVSLGWSEPASLCEEVAQALEGNYKAVKLRGGDTPARDIARVAAVRKAFGDDLTIMVDANTNYTVADVLKVLPAFEELGVEWLEEPFAPHDHRSYATADRSNVPLAAGENHYTRFEFHRLIEDGHVGILQPDLSKAGGITEVLRIAALGSAWKLPICPHTATTGLNMAVTIHVLASIDNAGYFEGDISEANLFRDELVSTPYTVATDGTVSPLERPGIGVDVDEDFARAHPFIDGLAYAETPAQGAR</sequence>
<dbReference type="EMBL" id="JBHSML010000014">
    <property type="protein sequence ID" value="MFC5518702.1"/>
    <property type="molecule type" value="Genomic_DNA"/>
</dbReference>
<dbReference type="InterPro" id="IPR013342">
    <property type="entry name" value="Mandelate_racemase_C"/>
</dbReference>
<dbReference type="PANTHER" id="PTHR13794:SF58">
    <property type="entry name" value="MITOCHONDRIAL ENOLASE SUPERFAMILY MEMBER 1"/>
    <property type="match status" value="1"/>
</dbReference>
<dbReference type="InterPro" id="IPR036849">
    <property type="entry name" value="Enolase-like_C_sf"/>
</dbReference>
<keyword evidence="6" id="KW-1185">Reference proteome</keyword>
<dbReference type="InterPro" id="IPR029017">
    <property type="entry name" value="Enolase-like_N"/>
</dbReference>
<gene>
    <name evidence="5" type="ORF">ACFPP9_23205</name>
</gene>
<protein>
    <submittedName>
        <fullName evidence="5">Mandelate racemase/muconate lactonizing enzyme family protein</fullName>
    </submittedName>
</protein>
<comment type="cofactor">
    <cofactor evidence="1">
        <name>Mg(2+)</name>
        <dbReference type="ChEBI" id="CHEBI:18420"/>
    </cofactor>
</comment>
<dbReference type="Proteomes" id="UP001596150">
    <property type="component" value="Unassembled WGS sequence"/>
</dbReference>
<dbReference type="InterPro" id="IPR046945">
    <property type="entry name" value="RHMD-like"/>
</dbReference>
<dbReference type="SFLD" id="SFLDS00001">
    <property type="entry name" value="Enolase"/>
    <property type="match status" value="1"/>
</dbReference>
<dbReference type="Pfam" id="PF13378">
    <property type="entry name" value="MR_MLE_C"/>
    <property type="match status" value="1"/>
</dbReference>
<dbReference type="Gene3D" id="3.20.20.120">
    <property type="entry name" value="Enolase-like C-terminal domain"/>
    <property type="match status" value="1"/>
</dbReference>
<dbReference type="SFLD" id="SFLDG00179">
    <property type="entry name" value="mandelate_racemase"/>
    <property type="match status" value="1"/>
</dbReference>
<dbReference type="InterPro" id="IPR018110">
    <property type="entry name" value="Mandel_Rmase/mucon_lact_enz_CS"/>
</dbReference>
<accession>A0ABW0Q4X3</accession>
<dbReference type="PANTHER" id="PTHR13794">
    <property type="entry name" value="ENOLASE SUPERFAMILY, MANDELATE RACEMASE"/>
    <property type="match status" value="1"/>
</dbReference>
<dbReference type="Gene3D" id="3.30.390.10">
    <property type="entry name" value="Enolase-like, N-terminal domain"/>
    <property type="match status" value="1"/>
</dbReference>
<dbReference type="PROSITE" id="PS00908">
    <property type="entry name" value="MR_MLE_1"/>
    <property type="match status" value="1"/>
</dbReference>
<evidence type="ECO:0000256" key="2">
    <source>
        <dbReference type="ARBA" id="ARBA00022723"/>
    </source>
</evidence>
<dbReference type="SMART" id="SM00922">
    <property type="entry name" value="MR_MLE"/>
    <property type="match status" value="1"/>
</dbReference>
<evidence type="ECO:0000259" key="4">
    <source>
        <dbReference type="SMART" id="SM00922"/>
    </source>
</evidence>
<dbReference type="Pfam" id="PF02746">
    <property type="entry name" value="MR_MLE_N"/>
    <property type="match status" value="1"/>
</dbReference>
<dbReference type="InterPro" id="IPR029065">
    <property type="entry name" value="Enolase_C-like"/>
</dbReference>